<dbReference type="KEGG" id="rul:UC8_55020"/>
<name>A0A5B9R9G1_9BACT</name>
<dbReference type="RefSeq" id="WP_068129773.1">
    <property type="nucleotide sequence ID" value="NZ_CP042914.1"/>
</dbReference>
<evidence type="ECO:0000313" key="1">
    <source>
        <dbReference type="EMBL" id="QEG43453.1"/>
    </source>
</evidence>
<protein>
    <submittedName>
        <fullName evidence="1">Uncharacterized protein</fullName>
    </submittedName>
</protein>
<keyword evidence="2" id="KW-1185">Reference proteome</keyword>
<accession>A0A5B9R9G1</accession>
<proteinExistence type="predicted"/>
<reference evidence="1 2" key="1">
    <citation type="submission" date="2019-08" db="EMBL/GenBank/DDBJ databases">
        <title>Deep-cultivation of Planctomycetes and their phenomic and genomic characterization uncovers novel biology.</title>
        <authorList>
            <person name="Wiegand S."/>
            <person name="Jogler M."/>
            <person name="Boedeker C."/>
            <person name="Pinto D."/>
            <person name="Vollmers J."/>
            <person name="Rivas-Marin E."/>
            <person name="Kohn T."/>
            <person name="Peeters S.H."/>
            <person name="Heuer A."/>
            <person name="Rast P."/>
            <person name="Oberbeckmann S."/>
            <person name="Bunk B."/>
            <person name="Jeske O."/>
            <person name="Meyerdierks A."/>
            <person name="Storesund J.E."/>
            <person name="Kallscheuer N."/>
            <person name="Luecker S."/>
            <person name="Lage O.M."/>
            <person name="Pohl T."/>
            <person name="Merkel B.J."/>
            <person name="Hornburger P."/>
            <person name="Mueller R.-W."/>
            <person name="Bruemmer F."/>
            <person name="Labrenz M."/>
            <person name="Spormann A.M."/>
            <person name="Op den Camp H."/>
            <person name="Overmann J."/>
            <person name="Amann R."/>
            <person name="Jetten M.S.M."/>
            <person name="Mascher T."/>
            <person name="Medema M.H."/>
            <person name="Devos D.P."/>
            <person name="Kaster A.-K."/>
            <person name="Ovreas L."/>
            <person name="Rohde M."/>
            <person name="Galperin M.Y."/>
            <person name="Jogler C."/>
        </authorList>
    </citation>
    <scope>NUCLEOTIDE SEQUENCE [LARGE SCALE GENOMIC DNA]</scope>
    <source>
        <strain evidence="1 2">UC8</strain>
    </source>
</reference>
<dbReference type="AlphaFoldDB" id="A0A5B9R9G1"/>
<dbReference type="EMBL" id="CP042914">
    <property type="protein sequence ID" value="QEG43453.1"/>
    <property type="molecule type" value="Genomic_DNA"/>
</dbReference>
<evidence type="ECO:0000313" key="2">
    <source>
        <dbReference type="Proteomes" id="UP000325286"/>
    </source>
</evidence>
<sequence length="141" mass="16471">MSTIDELKRDARAMGIAWRDVQDLADYLQEIDRETKGRDREIRELAWQVRCGGSQGCWGFWRHGFMKRDGRRYERGDQTAIPRYDIIHERVAAEFPEYSGDGGADRLFEFLFQPCERLLTRRQALADALTEMIEVAVPVPF</sequence>
<dbReference type="Proteomes" id="UP000325286">
    <property type="component" value="Chromosome"/>
</dbReference>
<organism evidence="1 2">
    <name type="scientific">Roseimaritima ulvae</name>
    <dbReference type="NCBI Taxonomy" id="980254"/>
    <lineage>
        <taxon>Bacteria</taxon>
        <taxon>Pseudomonadati</taxon>
        <taxon>Planctomycetota</taxon>
        <taxon>Planctomycetia</taxon>
        <taxon>Pirellulales</taxon>
        <taxon>Pirellulaceae</taxon>
        <taxon>Roseimaritima</taxon>
    </lineage>
</organism>
<gene>
    <name evidence="1" type="ORF">UC8_55020</name>
</gene>